<dbReference type="Pfam" id="PF13639">
    <property type="entry name" value="zf-RING_2"/>
    <property type="match status" value="1"/>
</dbReference>
<dbReference type="Gene3D" id="3.30.40.10">
    <property type="entry name" value="Zinc/RING finger domain, C3HC4 (zinc finger)"/>
    <property type="match status" value="1"/>
</dbReference>
<protein>
    <recommendedName>
        <fullName evidence="4">RING-type domain-containing protein</fullName>
    </recommendedName>
</protein>
<feature type="region of interest" description="Disordered" evidence="2">
    <location>
        <begin position="191"/>
        <end position="226"/>
    </location>
</feature>
<dbReference type="Gramene" id="Manes.10G056700.3.v8.1">
    <property type="protein sequence ID" value="Manes.10G056700.3.v8.1.CDS"/>
    <property type="gene ID" value="Manes.10G056700.v8.1"/>
</dbReference>
<feature type="domain" description="RING-type" evidence="4">
    <location>
        <begin position="87"/>
        <end position="129"/>
    </location>
</feature>
<dbReference type="PROSITE" id="PS50089">
    <property type="entry name" value="ZF_RING_2"/>
    <property type="match status" value="1"/>
</dbReference>
<proteinExistence type="predicted"/>
<sequence>MIGSGINLVMTVIGFAVSTTFIVFICTRLICARIQLNLSRRSFPITSRSDLSILERGLHGLEPVVVANFPLKKYGDELFLASEDAQCPVCLTEYRHEDIVRILPYCGHFFHMTCIDIWLLQHSTCPVCRISLRECPDKKRMMQPLFSSAIRSPYAMQSFDTHACNCLLAGHGRTHDSRAMGSVRESFCAPEGPEAARGENIYPRTEGNQTGTASLQNKGKITDTNPFQSTQVWSASYTGSPLTESNQIVNDSGNKHVESTSNI</sequence>
<organism evidence="5 6">
    <name type="scientific">Manihot esculenta</name>
    <name type="common">Cassava</name>
    <name type="synonym">Jatropha manihot</name>
    <dbReference type="NCBI Taxonomy" id="3983"/>
    <lineage>
        <taxon>Eukaryota</taxon>
        <taxon>Viridiplantae</taxon>
        <taxon>Streptophyta</taxon>
        <taxon>Embryophyta</taxon>
        <taxon>Tracheophyta</taxon>
        <taxon>Spermatophyta</taxon>
        <taxon>Magnoliopsida</taxon>
        <taxon>eudicotyledons</taxon>
        <taxon>Gunneridae</taxon>
        <taxon>Pentapetalae</taxon>
        <taxon>rosids</taxon>
        <taxon>fabids</taxon>
        <taxon>Malpighiales</taxon>
        <taxon>Euphorbiaceae</taxon>
        <taxon>Crotonoideae</taxon>
        <taxon>Manihoteae</taxon>
        <taxon>Manihot</taxon>
    </lineage>
</organism>
<feature type="compositionally biased region" description="Polar residues" evidence="2">
    <location>
        <begin position="238"/>
        <end position="252"/>
    </location>
</feature>
<dbReference type="Gramene" id="Manes.10G056700.4.v8.1">
    <property type="protein sequence ID" value="Manes.10G056700.4.v8.1.CDS"/>
    <property type="gene ID" value="Manes.10G056700.v8.1"/>
</dbReference>
<dbReference type="CDD" id="cd16461">
    <property type="entry name" value="RING-H2_EL5-like"/>
    <property type="match status" value="1"/>
</dbReference>
<evidence type="ECO:0000313" key="6">
    <source>
        <dbReference type="Proteomes" id="UP000091857"/>
    </source>
</evidence>
<comment type="caution">
    <text evidence="5">The sequence shown here is derived from an EMBL/GenBank/DDBJ whole genome shotgun (WGS) entry which is preliminary data.</text>
</comment>
<dbReference type="AlphaFoldDB" id="A0A2C9V560"/>
<keyword evidence="1" id="KW-0863">Zinc-finger</keyword>
<keyword evidence="3" id="KW-0812">Transmembrane</keyword>
<keyword evidence="1" id="KW-0862">Zinc</keyword>
<dbReference type="PANTHER" id="PTHR47035:SF3">
    <property type="entry name" value="OS11G0150450 PROTEIN"/>
    <property type="match status" value="1"/>
</dbReference>
<evidence type="ECO:0000259" key="4">
    <source>
        <dbReference type="PROSITE" id="PS50089"/>
    </source>
</evidence>
<dbReference type="SUPFAM" id="SSF57850">
    <property type="entry name" value="RING/U-box"/>
    <property type="match status" value="1"/>
</dbReference>
<dbReference type="Proteomes" id="UP000091857">
    <property type="component" value="Chromosome 10"/>
</dbReference>
<reference evidence="6" key="1">
    <citation type="journal article" date="2016" name="Nat. Biotechnol.">
        <title>Sequencing wild and cultivated cassava and related species reveals extensive interspecific hybridization and genetic diversity.</title>
        <authorList>
            <person name="Bredeson J.V."/>
            <person name="Lyons J.B."/>
            <person name="Prochnik S.E."/>
            <person name="Wu G.A."/>
            <person name="Ha C.M."/>
            <person name="Edsinger-Gonzales E."/>
            <person name="Grimwood J."/>
            <person name="Schmutz J."/>
            <person name="Rabbi I.Y."/>
            <person name="Egesi C."/>
            <person name="Nauluvula P."/>
            <person name="Lebot V."/>
            <person name="Ndunguru J."/>
            <person name="Mkamilo G."/>
            <person name="Bart R.S."/>
            <person name="Setter T.L."/>
            <person name="Gleadow R.M."/>
            <person name="Kulakow P."/>
            <person name="Ferguson M.E."/>
            <person name="Rounsley S."/>
            <person name="Rokhsar D.S."/>
        </authorList>
    </citation>
    <scope>NUCLEOTIDE SEQUENCE [LARGE SCALE GENOMIC DNA]</scope>
    <source>
        <strain evidence="6">cv. AM560-2</strain>
    </source>
</reference>
<gene>
    <name evidence="5" type="ORF">MANES_10G056700v8</name>
</gene>
<dbReference type="SMART" id="SM00184">
    <property type="entry name" value="RING"/>
    <property type="match status" value="1"/>
</dbReference>
<feature type="region of interest" description="Disordered" evidence="2">
    <location>
        <begin position="238"/>
        <end position="263"/>
    </location>
</feature>
<dbReference type="OrthoDB" id="8062037at2759"/>
<dbReference type="InterPro" id="IPR053070">
    <property type="entry name" value="RING-type_E3_ubiquitin-ligase"/>
</dbReference>
<accession>A0A2C9V560</accession>
<evidence type="ECO:0000256" key="1">
    <source>
        <dbReference type="PROSITE-ProRule" id="PRU00175"/>
    </source>
</evidence>
<keyword evidence="6" id="KW-1185">Reference proteome</keyword>
<evidence type="ECO:0000313" key="5">
    <source>
        <dbReference type="EMBL" id="OAY38963.1"/>
    </source>
</evidence>
<feature type="transmembrane region" description="Helical" evidence="3">
    <location>
        <begin position="6"/>
        <end position="31"/>
    </location>
</feature>
<evidence type="ECO:0000256" key="2">
    <source>
        <dbReference type="SAM" id="MobiDB-lite"/>
    </source>
</evidence>
<evidence type="ECO:0000256" key="3">
    <source>
        <dbReference type="SAM" id="Phobius"/>
    </source>
</evidence>
<name>A0A2C9V560_MANES</name>
<dbReference type="OMA" id="LSEYRCE"/>
<dbReference type="InterPro" id="IPR001841">
    <property type="entry name" value="Znf_RING"/>
</dbReference>
<feature type="compositionally biased region" description="Polar residues" evidence="2">
    <location>
        <begin position="206"/>
        <end position="226"/>
    </location>
</feature>
<dbReference type="EMBL" id="CM004396">
    <property type="protein sequence ID" value="OAY38963.1"/>
    <property type="molecule type" value="Genomic_DNA"/>
</dbReference>
<dbReference type="PANTHER" id="PTHR47035">
    <property type="entry name" value="OS11G0150450 PROTEIN"/>
    <property type="match status" value="1"/>
</dbReference>
<keyword evidence="3" id="KW-1133">Transmembrane helix</keyword>
<keyword evidence="1" id="KW-0479">Metal-binding</keyword>
<keyword evidence="3" id="KW-0472">Membrane</keyword>
<dbReference type="InterPro" id="IPR013083">
    <property type="entry name" value="Znf_RING/FYVE/PHD"/>
</dbReference>
<dbReference type="GO" id="GO:0008270">
    <property type="term" value="F:zinc ion binding"/>
    <property type="evidence" value="ECO:0007669"/>
    <property type="project" value="UniProtKB-KW"/>
</dbReference>
<feature type="compositionally biased region" description="Basic and acidic residues" evidence="2">
    <location>
        <begin position="253"/>
        <end position="263"/>
    </location>
</feature>